<evidence type="ECO:0000256" key="10">
    <source>
        <dbReference type="ARBA" id="ARBA00022759"/>
    </source>
</evidence>
<feature type="compositionally biased region" description="Basic residues" evidence="16">
    <location>
        <begin position="787"/>
        <end position="797"/>
    </location>
</feature>
<dbReference type="EC" id="3.1.26.12" evidence="15"/>
<comment type="similarity">
    <text evidence="1">Belongs to the RNase E/G family. RNase G subfamily.</text>
</comment>
<evidence type="ECO:0000256" key="3">
    <source>
        <dbReference type="ARBA" id="ARBA00022490"/>
    </source>
</evidence>
<evidence type="ECO:0000256" key="15">
    <source>
        <dbReference type="HAMAP-Rule" id="MF_00970"/>
    </source>
</evidence>
<reference evidence="18 19" key="1">
    <citation type="submission" date="2016-01" db="EMBL/GenBank/DDBJ databases">
        <authorList>
            <person name="Oliw E.H."/>
        </authorList>
    </citation>
    <scope>NUCLEOTIDE SEQUENCE [LARGE SCALE GENOMIC DNA]</scope>
    <source>
        <strain evidence="18">LMG 22029</strain>
    </source>
</reference>
<keyword evidence="15" id="KW-0820">tRNA-binding</keyword>
<evidence type="ECO:0000256" key="7">
    <source>
        <dbReference type="ARBA" id="ARBA00022722"/>
    </source>
</evidence>
<keyword evidence="6 15" id="KW-0819">tRNA processing</keyword>
<feature type="compositionally biased region" description="Basic and acidic residues" evidence="16">
    <location>
        <begin position="643"/>
        <end position="735"/>
    </location>
</feature>
<dbReference type="HAMAP" id="MF_00970">
    <property type="entry name" value="RNase_E"/>
    <property type="match status" value="1"/>
</dbReference>
<feature type="domain" description="S1 motif" evidence="17">
    <location>
        <begin position="39"/>
        <end position="118"/>
    </location>
</feature>
<dbReference type="GO" id="GO:0008033">
    <property type="term" value="P:tRNA processing"/>
    <property type="evidence" value="ECO:0007669"/>
    <property type="project" value="UniProtKB-UniRule"/>
</dbReference>
<comment type="subunit">
    <text evidence="15">Homotetramer formed by a dimer of dimers.</text>
</comment>
<keyword evidence="10 15" id="KW-0255">Endonuclease</keyword>
<feature type="region of interest" description="Disordered" evidence="16">
    <location>
        <begin position="586"/>
        <end position="853"/>
    </location>
</feature>
<dbReference type="Pfam" id="PF20833">
    <property type="entry name" value="RNase_E_G_Thio"/>
    <property type="match status" value="1"/>
</dbReference>
<accession>A0A158GHW2</accession>
<feature type="compositionally biased region" description="Low complexity" evidence="16">
    <location>
        <begin position="974"/>
        <end position="987"/>
    </location>
</feature>
<dbReference type="CDD" id="cd04453">
    <property type="entry name" value="S1_RNase_E"/>
    <property type="match status" value="1"/>
</dbReference>
<evidence type="ECO:0000256" key="16">
    <source>
        <dbReference type="SAM" id="MobiDB-lite"/>
    </source>
</evidence>
<evidence type="ECO:0000259" key="17">
    <source>
        <dbReference type="PROSITE" id="PS50126"/>
    </source>
</evidence>
<keyword evidence="7 15" id="KW-0540">Nuclease</keyword>
<dbReference type="GO" id="GO:0009898">
    <property type="term" value="C:cytoplasmic side of plasma membrane"/>
    <property type="evidence" value="ECO:0007669"/>
    <property type="project" value="UniProtKB-UniRule"/>
</dbReference>
<evidence type="ECO:0000256" key="9">
    <source>
        <dbReference type="ARBA" id="ARBA00022730"/>
    </source>
</evidence>
<dbReference type="Gene3D" id="2.40.50.140">
    <property type="entry name" value="Nucleic acid-binding proteins"/>
    <property type="match status" value="1"/>
</dbReference>
<evidence type="ECO:0000256" key="11">
    <source>
        <dbReference type="ARBA" id="ARBA00022801"/>
    </source>
</evidence>
<comment type="subcellular location">
    <subcellularLocation>
        <location evidence="15">Cytoplasm</location>
    </subcellularLocation>
    <subcellularLocation>
        <location evidence="15">Cell inner membrane</location>
        <topology evidence="15">Peripheral membrane protein</topology>
        <orientation evidence="15">Cytoplasmic side</orientation>
    </subcellularLocation>
</comment>
<feature type="region of interest" description="Disordered" evidence="16">
    <location>
        <begin position="1088"/>
        <end position="1123"/>
    </location>
</feature>
<evidence type="ECO:0000256" key="13">
    <source>
        <dbReference type="ARBA" id="ARBA00022884"/>
    </source>
</evidence>
<feature type="compositionally biased region" description="Low complexity" evidence="16">
    <location>
        <begin position="769"/>
        <end position="780"/>
    </location>
</feature>
<keyword evidence="3 15" id="KW-0963">Cytoplasm</keyword>
<evidence type="ECO:0000256" key="8">
    <source>
        <dbReference type="ARBA" id="ARBA00022723"/>
    </source>
</evidence>
<dbReference type="InterPro" id="IPR012340">
    <property type="entry name" value="NA-bd_OB-fold"/>
</dbReference>
<keyword evidence="12 15" id="KW-0460">Magnesium</keyword>
<dbReference type="RefSeq" id="WP_060856035.1">
    <property type="nucleotide sequence ID" value="NZ_FCOC02000007.1"/>
</dbReference>
<feature type="region of interest" description="Disordered" evidence="16">
    <location>
        <begin position="937"/>
        <end position="996"/>
    </location>
</feature>
<dbReference type="Proteomes" id="UP000054893">
    <property type="component" value="Unassembled WGS sequence"/>
</dbReference>
<evidence type="ECO:0000313" key="19">
    <source>
        <dbReference type="Proteomes" id="UP000054893"/>
    </source>
</evidence>
<comment type="similarity">
    <text evidence="15">Belongs to the RNase E/G family. RNase E subfamily.</text>
</comment>
<name>A0A158GHW2_CABSO</name>
<evidence type="ECO:0000256" key="2">
    <source>
        <dbReference type="ARBA" id="ARBA00022475"/>
    </source>
</evidence>
<evidence type="ECO:0000313" key="18">
    <source>
        <dbReference type="EMBL" id="SAL31612.1"/>
    </source>
</evidence>
<dbReference type="Pfam" id="PF00575">
    <property type="entry name" value="S1"/>
    <property type="match status" value="1"/>
</dbReference>
<feature type="region of interest" description="Required for zinc-mediated homotetramerization and catalytic activity" evidence="15">
    <location>
        <begin position="404"/>
        <end position="407"/>
    </location>
</feature>
<keyword evidence="4 15" id="KW-0997">Cell inner membrane</keyword>
<dbReference type="PANTHER" id="PTHR30001:SF1">
    <property type="entry name" value="RIBONUCLEASE E_G-LIKE PROTEIN, CHLOROPLASTIC"/>
    <property type="match status" value="1"/>
</dbReference>
<dbReference type="GO" id="GO:0019843">
    <property type="term" value="F:rRNA binding"/>
    <property type="evidence" value="ECO:0007669"/>
    <property type="project" value="UniProtKB-KW"/>
</dbReference>
<sequence length="1123" mass="122807">MKRMLFNATQQEELRVAIVDGQKLIDIDIETAGREQRKGNIYKGVVTRIEPSLEACFVNYGEDRHGFLPFKEVARQYFKDGVDMRSARIQDALREGQELIVQVEKEERGNKGAALTTFISLAGRYLVLMPNNPRGGGVSRRIEGDERQELRETMSQLDLPDGMSIIARTAGIGRSAEELQWDLNYLMQLWRAVEAASQSGVAGKPMLIYLESSLVIRAIRDYFQPDIGEILIDTTEIHDQASAFMDIVMPDNLSKVKRYHDDVPLFSRFQIEHQIETAYSRTVPLPSGGAIVIDHTEALVAIDVNSARSTKGADIEETATRTNLEAADEVARQLRLRDLGGLIVIDFIDMESAKSQREVEQRLKDALKHDRARVQMGKISRFGLMELSRQRLRPALSEGSHVTCPRCNGTGHIRDTESSALQVLRIIQEEAMKENTAAIHCQVPVEVTAFLLNEKRSEINKIESRFKVNVVLIPNKHLETPHYKLERLRHDDTRLDEPRASWKMAEEAAHELESETGYSKRTEEVKPKQEAMVKGITPASPAPSAPVKVAAAPVAAPAPVAASTGGFIGWLKNLFGVQPEVKPAPAPVVAPAPARPVRGERPERSGQGGDRNRNRRGGAGSRDSAASTGTASAPGTAGGRQSPRREEREPKEGREPRDTRELREPKEPRESRGGREGREPREAREGREPREAREGREPREQREPREPRESRDNRERAEAVDRSERRERGERKKPQPEAAVEALTQGETAASDLAEARQAGQESQQNGNADALQADQASAAREGEERRRRRRGRRGGRRDREEEGVTVNQAADIAEGEGTAESTDPERAQAGVFDTDGDDTRDFAPAATKPQVQPSAVTVEPIAAAAVAVTELPEPVRAVPVEPVQAVEPAAPVAAEPVAEPIEAKHAEAEGFVVQHEAHEVHAHQAETPAINVFEKPATPRPVENPFGPTPRVAEEKPASPFIDTPKAEEPVVAQAEPQAASHAAPQTAETLAQPAEPLKTAAVAASPTSEMVSAVAPAAPVVAPPSAPVESEPVKTFEAVEIAAPSPAAPAIAPVALKEDALKPMLDTAGLVWVNTDADKLRAAREAAAQVEAPKRVVRERKRLPPLDSAPMQQVETGKDVQ</sequence>
<dbReference type="GO" id="GO:0008995">
    <property type="term" value="F:ribonuclease E activity"/>
    <property type="evidence" value="ECO:0007669"/>
    <property type="project" value="UniProtKB-EC"/>
</dbReference>
<feature type="binding site" evidence="15">
    <location>
        <position position="404"/>
    </location>
    <ligand>
        <name>Zn(2+)</name>
        <dbReference type="ChEBI" id="CHEBI:29105"/>
        <note>ligand shared between dimeric partners</note>
    </ligand>
</feature>
<evidence type="ECO:0000256" key="6">
    <source>
        <dbReference type="ARBA" id="ARBA00022694"/>
    </source>
</evidence>
<comment type="function">
    <text evidence="15">Endoribonuclease that plays a central role in RNA processing and decay. Required for the maturation of 5S and 16S rRNAs and the majority of tRNAs. Also involved in the degradation of most mRNAs.</text>
</comment>
<keyword evidence="11 15" id="KW-0378">Hydrolase</keyword>
<gene>
    <name evidence="15" type="primary">rne</name>
    <name evidence="18" type="ORF">AWB64_02862</name>
</gene>
<organism evidence="18 19">
    <name type="scientific">Caballeronia sordidicola</name>
    <name type="common">Burkholderia sordidicola</name>
    <dbReference type="NCBI Taxonomy" id="196367"/>
    <lineage>
        <taxon>Bacteria</taxon>
        <taxon>Pseudomonadati</taxon>
        <taxon>Pseudomonadota</taxon>
        <taxon>Betaproteobacteria</taxon>
        <taxon>Burkholderiales</taxon>
        <taxon>Burkholderiaceae</taxon>
        <taxon>Caballeronia</taxon>
    </lineage>
</organism>
<dbReference type="NCBIfam" id="TIGR00757">
    <property type="entry name" value="RNaseEG"/>
    <property type="match status" value="1"/>
</dbReference>
<evidence type="ECO:0000256" key="14">
    <source>
        <dbReference type="ARBA" id="ARBA00023136"/>
    </source>
</evidence>
<feature type="binding site" evidence="15">
    <location>
        <position position="407"/>
    </location>
    <ligand>
        <name>Zn(2+)</name>
        <dbReference type="ChEBI" id="CHEBI:29105"/>
        <note>ligand shared between dimeric partners</note>
    </ligand>
</feature>
<keyword evidence="14 15" id="KW-0472">Membrane</keyword>
<dbReference type="PANTHER" id="PTHR30001">
    <property type="entry name" value="RIBONUCLEASE"/>
    <property type="match status" value="1"/>
</dbReference>
<dbReference type="InterPro" id="IPR003029">
    <property type="entry name" value="S1_domain"/>
</dbReference>
<dbReference type="SUPFAM" id="SSF50249">
    <property type="entry name" value="Nucleic acid-binding proteins"/>
    <property type="match status" value="1"/>
</dbReference>
<keyword evidence="15" id="KW-0862">Zinc</keyword>
<dbReference type="SMART" id="SM00316">
    <property type="entry name" value="S1"/>
    <property type="match status" value="1"/>
</dbReference>
<protein>
    <recommendedName>
        <fullName evidence="15">Ribonuclease E</fullName>
        <shortName evidence="15">RNase E</shortName>
        <ecNumber evidence="15">3.1.26.12</ecNumber>
    </recommendedName>
</protein>
<dbReference type="InterPro" id="IPR048583">
    <property type="entry name" value="RNase_E_G_thioredoxin-like"/>
</dbReference>
<comment type="cofactor">
    <cofactor evidence="15">
        <name>Zn(2+)</name>
        <dbReference type="ChEBI" id="CHEBI:29105"/>
    </cofactor>
    <text evidence="15">Binds 2 Zn(2+) ions per homotetramer.</text>
</comment>
<dbReference type="GO" id="GO:0006402">
    <property type="term" value="P:mRNA catabolic process"/>
    <property type="evidence" value="ECO:0007669"/>
    <property type="project" value="UniProtKB-UniRule"/>
</dbReference>
<evidence type="ECO:0000256" key="1">
    <source>
        <dbReference type="ARBA" id="ARBA00005663"/>
    </source>
</evidence>
<dbReference type="Pfam" id="PF10150">
    <property type="entry name" value="RNase_E_G"/>
    <property type="match status" value="1"/>
</dbReference>
<keyword evidence="2 15" id="KW-1003">Cell membrane</keyword>
<dbReference type="AlphaFoldDB" id="A0A158GHW2"/>
<evidence type="ECO:0000256" key="12">
    <source>
        <dbReference type="ARBA" id="ARBA00022842"/>
    </source>
</evidence>
<dbReference type="GO" id="GO:0006364">
    <property type="term" value="P:rRNA processing"/>
    <property type="evidence" value="ECO:0007669"/>
    <property type="project" value="UniProtKB-UniRule"/>
</dbReference>
<dbReference type="GO" id="GO:0008270">
    <property type="term" value="F:zinc ion binding"/>
    <property type="evidence" value="ECO:0007669"/>
    <property type="project" value="UniProtKB-UniRule"/>
</dbReference>
<dbReference type="GO" id="GO:0000049">
    <property type="term" value="F:tRNA binding"/>
    <property type="evidence" value="ECO:0007669"/>
    <property type="project" value="UniProtKB-KW"/>
</dbReference>
<comment type="cofactor">
    <cofactor evidence="15">
        <name>Mg(2+)</name>
        <dbReference type="ChEBI" id="CHEBI:18420"/>
    </cofactor>
    <text evidence="15">Binds 1 Mg(2+) ion per subunit.</text>
</comment>
<evidence type="ECO:0000256" key="4">
    <source>
        <dbReference type="ARBA" id="ARBA00022519"/>
    </source>
</evidence>
<dbReference type="PROSITE" id="PS50126">
    <property type="entry name" value="S1"/>
    <property type="match status" value="1"/>
</dbReference>
<dbReference type="InterPro" id="IPR004659">
    <property type="entry name" value="RNase_E/G"/>
</dbReference>
<dbReference type="InterPro" id="IPR019307">
    <property type="entry name" value="RNA-bd_AU-1/RNase_E/G"/>
</dbReference>
<keyword evidence="9 15" id="KW-0699">rRNA-binding</keyword>
<dbReference type="InterPro" id="IPR028878">
    <property type="entry name" value="RNase_E"/>
</dbReference>
<keyword evidence="13 15" id="KW-0694">RNA-binding</keyword>
<comment type="catalytic activity">
    <reaction evidence="15">
        <text>Endonucleolytic cleavage of single-stranded RNA in A- and U-rich regions.</text>
        <dbReference type="EC" id="3.1.26.12"/>
    </reaction>
</comment>
<dbReference type="OrthoDB" id="9804278at2"/>
<dbReference type="GO" id="GO:0000287">
    <property type="term" value="F:magnesium ion binding"/>
    <property type="evidence" value="ECO:0007669"/>
    <property type="project" value="UniProtKB-UniRule"/>
</dbReference>
<feature type="compositionally biased region" description="Low complexity" evidence="16">
    <location>
        <begin position="621"/>
        <end position="635"/>
    </location>
</feature>
<keyword evidence="5 15" id="KW-0698">rRNA processing</keyword>
<feature type="binding site" evidence="15">
    <location>
        <position position="303"/>
    </location>
    <ligand>
        <name>Mg(2+)</name>
        <dbReference type="ChEBI" id="CHEBI:18420"/>
        <note>catalytic</note>
    </ligand>
</feature>
<feature type="binding site" evidence="15">
    <location>
        <position position="346"/>
    </location>
    <ligand>
        <name>Mg(2+)</name>
        <dbReference type="ChEBI" id="CHEBI:18420"/>
        <note>catalytic</note>
    </ligand>
</feature>
<proteinExistence type="inferred from homology"/>
<dbReference type="Gene3D" id="3.40.1260.20">
    <property type="entry name" value="Ribonuclease E, catalytic domain"/>
    <property type="match status" value="1"/>
</dbReference>
<dbReference type="EMBL" id="FCOC02000007">
    <property type="protein sequence ID" value="SAL31612.1"/>
    <property type="molecule type" value="Genomic_DNA"/>
</dbReference>
<keyword evidence="8 15" id="KW-0479">Metal-binding</keyword>
<evidence type="ECO:0000256" key="5">
    <source>
        <dbReference type="ARBA" id="ARBA00022552"/>
    </source>
</evidence>
<dbReference type="GO" id="GO:0005737">
    <property type="term" value="C:cytoplasm"/>
    <property type="evidence" value="ECO:0007669"/>
    <property type="project" value="UniProtKB-SubCell"/>
</dbReference>